<name>A0A133NBL4_9FUSO</name>
<evidence type="ECO:0000256" key="1">
    <source>
        <dbReference type="ARBA" id="ARBA00022618"/>
    </source>
</evidence>
<dbReference type="PANTHER" id="PTHR35798">
    <property type="entry name" value="CELL DIVISION PROTEIN SEPF"/>
    <property type="match status" value="1"/>
</dbReference>
<dbReference type="Pfam" id="PF04472">
    <property type="entry name" value="SepF"/>
    <property type="match status" value="1"/>
</dbReference>
<dbReference type="InterPro" id="IPR038594">
    <property type="entry name" value="SepF-like_sf"/>
</dbReference>
<feature type="compositionally biased region" description="Acidic residues" evidence="5">
    <location>
        <begin position="92"/>
        <end position="101"/>
    </location>
</feature>
<comment type="function">
    <text evidence="4">Cell division protein that is part of the divisome complex and is recruited early to the Z-ring. Probably stimulates Z-ring formation, perhaps through the cross-linking of FtsZ protofilaments. Its function overlaps with FtsA.</text>
</comment>
<dbReference type="Gene3D" id="3.30.110.150">
    <property type="entry name" value="SepF-like protein"/>
    <property type="match status" value="1"/>
</dbReference>
<evidence type="ECO:0000313" key="6">
    <source>
        <dbReference type="EMBL" id="KXA13686.1"/>
    </source>
</evidence>
<protein>
    <recommendedName>
        <fullName evidence="8">Cell division protein SepF</fullName>
    </recommendedName>
</protein>
<keyword evidence="7" id="KW-1185">Reference proteome</keyword>
<dbReference type="GO" id="GO:0000917">
    <property type="term" value="P:division septum assembly"/>
    <property type="evidence" value="ECO:0007669"/>
    <property type="project" value="UniProtKB-KW"/>
</dbReference>
<evidence type="ECO:0000256" key="2">
    <source>
        <dbReference type="ARBA" id="ARBA00023210"/>
    </source>
</evidence>
<accession>A0A133NBL4</accession>
<dbReference type="InterPro" id="IPR007561">
    <property type="entry name" value="Cell_div_SepF/SepF-rel"/>
</dbReference>
<evidence type="ECO:0008006" key="8">
    <source>
        <dbReference type="Google" id="ProtNLM"/>
    </source>
</evidence>
<organism evidence="6 7">
    <name type="scientific">Fusobacterium equinum</name>
    <dbReference type="NCBI Taxonomy" id="134605"/>
    <lineage>
        <taxon>Bacteria</taxon>
        <taxon>Fusobacteriati</taxon>
        <taxon>Fusobacteriota</taxon>
        <taxon>Fusobacteriia</taxon>
        <taxon>Fusobacteriales</taxon>
        <taxon>Fusobacteriaceae</taxon>
        <taxon>Fusobacterium</taxon>
    </lineage>
</organism>
<dbReference type="EMBL" id="LRPX01000062">
    <property type="protein sequence ID" value="KXA13686.1"/>
    <property type="molecule type" value="Genomic_DNA"/>
</dbReference>
<dbReference type="STRING" id="134605.HMPREF3206_01252"/>
<gene>
    <name evidence="6" type="ORF">HMPREF3206_01252</name>
</gene>
<keyword evidence="3" id="KW-0131">Cell cycle</keyword>
<evidence type="ECO:0000313" key="7">
    <source>
        <dbReference type="Proteomes" id="UP000070617"/>
    </source>
</evidence>
<evidence type="ECO:0000256" key="5">
    <source>
        <dbReference type="SAM" id="MobiDB-lite"/>
    </source>
</evidence>
<dbReference type="AlphaFoldDB" id="A0A133NBL4"/>
<dbReference type="Proteomes" id="UP000070617">
    <property type="component" value="Unassembled WGS sequence"/>
</dbReference>
<dbReference type="PANTHER" id="PTHR35798:SF1">
    <property type="entry name" value="CELL DIVISION PROTEIN SEPF"/>
    <property type="match status" value="1"/>
</dbReference>
<keyword evidence="2" id="KW-0717">Septation</keyword>
<feature type="region of interest" description="Disordered" evidence="5">
    <location>
        <begin position="82"/>
        <end position="101"/>
    </location>
</feature>
<comment type="caution">
    <text evidence="6">The sequence shown here is derived from an EMBL/GenBank/DDBJ whole genome shotgun (WGS) entry which is preliminary data.</text>
</comment>
<dbReference type="InterPro" id="IPR023052">
    <property type="entry name" value="Cell_div_SepF"/>
</dbReference>
<sequence>MEKETSIVFLKPKRFEDCDDCVRYVAEDKIVNVNLKDLKEKDARRLYDYVHGAVYVKQAKLIDIGENIFCCVPKNINSEVKYNQGNTSKSNEEEEIIPFAK</sequence>
<dbReference type="RefSeq" id="WP_008801946.1">
    <property type="nucleotide sequence ID" value="NZ_KQ956554.1"/>
</dbReference>
<dbReference type="PATRIC" id="fig|134605.3.peg.1238"/>
<reference evidence="7" key="1">
    <citation type="submission" date="2016-01" db="EMBL/GenBank/DDBJ databases">
        <authorList>
            <person name="Mitreva M."/>
            <person name="Pepin K.H."/>
            <person name="Mihindukulasuriya K.A."/>
            <person name="Fulton R."/>
            <person name="Fronick C."/>
            <person name="O'Laughlin M."/>
            <person name="Miner T."/>
            <person name="Herter B."/>
            <person name="Rosa B.A."/>
            <person name="Cordes M."/>
            <person name="Tomlinson C."/>
            <person name="Wollam A."/>
            <person name="Palsikar V.B."/>
            <person name="Mardis E.R."/>
            <person name="Wilson R.K."/>
        </authorList>
    </citation>
    <scope>NUCLEOTIDE SEQUENCE [LARGE SCALE GENOMIC DNA]</scope>
    <source>
        <strain evidence="7">CMW8396</strain>
    </source>
</reference>
<keyword evidence="1" id="KW-0132">Cell division</keyword>
<evidence type="ECO:0000256" key="4">
    <source>
        <dbReference type="ARBA" id="ARBA00044936"/>
    </source>
</evidence>
<proteinExistence type="predicted"/>
<evidence type="ECO:0000256" key="3">
    <source>
        <dbReference type="ARBA" id="ARBA00023306"/>
    </source>
</evidence>